<proteinExistence type="predicted"/>
<dbReference type="PROSITE" id="PS50297">
    <property type="entry name" value="ANK_REP_REGION"/>
    <property type="match status" value="1"/>
</dbReference>
<dbReference type="Pfam" id="PF00023">
    <property type="entry name" value="Ank"/>
    <property type="match status" value="1"/>
</dbReference>
<dbReference type="PANTHER" id="PTHR24188:SF29">
    <property type="entry name" value="GH09064P"/>
    <property type="match status" value="1"/>
</dbReference>
<sequence length="239" mass="27395">MYTAVHKLVGHYESSIITIDDTNDQYSIIKASKNGDLESVKHLVSIKKHVGFAIHGAICLASKYGHVDIVKYLVPATNNADILIPDFLDIAIKYGHLEVVKYFVSFGKDIYAHDNVMIAACKFGHLDIVKYLVSLGLSIHIRDDVPIYWASKMEHLELVKYLISKGANIKRIYGARVHIPYLIKHFFVESEFDILIKFLDKSMIKDKDIKETIIKIKNKREIFFVNLRKINDTMIITEN</sequence>
<dbReference type="PANTHER" id="PTHR24188">
    <property type="entry name" value="ANKYRIN REPEAT PROTEIN"/>
    <property type="match status" value="1"/>
</dbReference>
<keyword evidence="2" id="KW-0040">ANK repeat</keyword>
<accession>A0A1V0S8S0</accession>
<organism evidence="3">
    <name type="scientific">Catovirus CTV1</name>
    <dbReference type="NCBI Taxonomy" id="1977631"/>
    <lineage>
        <taxon>Viruses</taxon>
        <taxon>Varidnaviria</taxon>
        <taxon>Bamfordvirae</taxon>
        <taxon>Nucleocytoviricota</taxon>
        <taxon>Megaviricetes</taxon>
        <taxon>Imitervirales</taxon>
        <taxon>Mimiviridae</taxon>
        <taxon>Klosneuvirinae</taxon>
        <taxon>Catovirus</taxon>
    </lineage>
</organism>
<evidence type="ECO:0000313" key="3">
    <source>
        <dbReference type="EMBL" id="ARF08105.1"/>
    </source>
</evidence>
<keyword evidence="1" id="KW-0677">Repeat</keyword>
<name>A0A1V0S8S0_9VIRU</name>
<dbReference type="Gene3D" id="1.25.40.20">
    <property type="entry name" value="Ankyrin repeat-containing domain"/>
    <property type="match status" value="2"/>
</dbReference>
<dbReference type="InterPro" id="IPR002110">
    <property type="entry name" value="Ankyrin_rpt"/>
</dbReference>
<evidence type="ECO:0000256" key="2">
    <source>
        <dbReference type="ARBA" id="ARBA00023043"/>
    </source>
</evidence>
<dbReference type="InterPro" id="IPR036770">
    <property type="entry name" value="Ankyrin_rpt-contain_sf"/>
</dbReference>
<dbReference type="PROSITE" id="PS50088">
    <property type="entry name" value="ANK_REPEAT"/>
    <property type="match status" value="1"/>
</dbReference>
<reference evidence="3" key="1">
    <citation type="journal article" date="2017" name="Science">
        <title>Giant viruses with an expanded complement of translation system components.</title>
        <authorList>
            <person name="Schulz F."/>
            <person name="Yutin N."/>
            <person name="Ivanova N.N."/>
            <person name="Ortega D.R."/>
            <person name="Lee T.K."/>
            <person name="Vierheilig J."/>
            <person name="Daims H."/>
            <person name="Horn M."/>
            <person name="Wagner M."/>
            <person name="Jensen G.J."/>
            <person name="Kyrpides N.C."/>
            <person name="Koonin E.V."/>
            <person name="Woyke T."/>
        </authorList>
    </citation>
    <scope>NUCLEOTIDE SEQUENCE</scope>
    <source>
        <strain evidence="3">CTV1</strain>
    </source>
</reference>
<protein>
    <submittedName>
        <fullName evidence="3">Ankyrin repeat protein</fullName>
    </submittedName>
</protein>
<dbReference type="SUPFAM" id="SSF48403">
    <property type="entry name" value="Ankyrin repeat"/>
    <property type="match status" value="1"/>
</dbReference>
<dbReference type="Pfam" id="PF12796">
    <property type="entry name" value="Ank_2"/>
    <property type="match status" value="1"/>
</dbReference>
<evidence type="ECO:0000256" key="1">
    <source>
        <dbReference type="ARBA" id="ARBA00022737"/>
    </source>
</evidence>
<gene>
    <name evidence="3" type="ORF">Catovirus_1_155</name>
</gene>
<dbReference type="SMART" id="SM00248">
    <property type="entry name" value="ANK"/>
    <property type="match status" value="5"/>
</dbReference>
<dbReference type="EMBL" id="KY684083">
    <property type="protein sequence ID" value="ARF08105.1"/>
    <property type="molecule type" value="Genomic_DNA"/>
</dbReference>